<organism evidence="6 7">
    <name type="scientific">Roseiterribacter gracilis</name>
    <dbReference type="NCBI Taxonomy" id="2812848"/>
    <lineage>
        <taxon>Bacteria</taxon>
        <taxon>Pseudomonadati</taxon>
        <taxon>Pseudomonadota</taxon>
        <taxon>Alphaproteobacteria</taxon>
        <taxon>Rhodospirillales</taxon>
        <taxon>Roseiterribacteraceae</taxon>
        <taxon>Roseiterribacter</taxon>
    </lineage>
</organism>
<reference evidence="6" key="1">
    <citation type="submission" date="2021-02" db="EMBL/GenBank/DDBJ databases">
        <title>Genome sequence of Rhodospirillales sp. strain TMPK1 isolated from soil.</title>
        <authorList>
            <person name="Nakai R."/>
            <person name="Kusada H."/>
            <person name="Tamaki H."/>
        </authorList>
    </citation>
    <scope>NUCLEOTIDE SEQUENCE</scope>
    <source>
        <strain evidence="6">TMPK1</strain>
    </source>
</reference>
<feature type="transmembrane region" description="Helical" evidence="5">
    <location>
        <begin position="76"/>
        <end position="100"/>
    </location>
</feature>
<dbReference type="Pfam" id="PF07264">
    <property type="entry name" value="EI24"/>
    <property type="match status" value="1"/>
</dbReference>
<comment type="caution">
    <text evidence="6">The sequence shown here is derived from an EMBL/GenBank/DDBJ whole genome shotgun (WGS) entry which is preliminary data.</text>
</comment>
<protein>
    <recommendedName>
        <fullName evidence="8">Cysteine biosynthesis protein CysZ</fullName>
    </recommendedName>
</protein>
<accession>A0A8S8XGN9</accession>
<evidence type="ECO:0000256" key="2">
    <source>
        <dbReference type="ARBA" id="ARBA00022692"/>
    </source>
</evidence>
<evidence type="ECO:0000313" key="6">
    <source>
        <dbReference type="EMBL" id="GIL40637.1"/>
    </source>
</evidence>
<name>A0A8S8XGN9_9PROT</name>
<keyword evidence="7" id="KW-1185">Reference proteome</keyword>
<dbReference type="AlphaFoldDB" id="A0A8S8XGN9"/>
<evidence type="ECO:0008006" key="8">
    <source>
        <dbReference type="Google" id="ProtNLM"/>
    </source>
</evidence>
<evidence type="ECO:0000256" key="3">
    <source>
        <dbReference type="ARBA" id="ARBA00022989"/>
    </source>
</evidence>
<comment type="subcellular location">
    <subcellularLocation>
        <location evidence="1">Membrane</location>
        <topology evidence="1">Multi-pass membrane protein</topology>
    </subcellularLocation>
</comment>
<evidence type="ECO:0000256" key="4">
    <source>
        <dbReference type="ARBA" id="ARBA00023136"/>
    </source>
</evidence>
<sequence>MAVQKRASDLTIFAFEAFSRAFGQLGDPKIRGAFFKSVFATLLFVVLVWAGAGGVLSQTHFYETSWLDWLARGFAFVGTIGLSLLLFSTIVLTVAGFLLDDVLEAVERRWYPDMPHPRDQSWFEILSTGLGFALKALALNLLVLPLYLLLPGLNIVVFLIVNGWLIGREYFQMVAVRHETPAAARRRLNDAPFTAFVAGVGIAAMSYIPLLNLLAPIVGAAAMSHVYHRARLASEGAPR</sequence>
<keyword evidence="3 5" id="KW-1133">Transmembrane helix</keyword>
<gene>
    <name evidence="6" type="ORF">TMPK1_28740</name>
</gene>
<evidence type="ECO:0000256" key="1">
    <source>
        <dbReference type="ARBA" id="ARBA00004141"/>
    </source>
</evidence>
<evidence type="ECO:0000313" key="7">
    <source>
        <dbReference type="Proteomes" id="UP000681075"/>
    </source>
</evidence>
<keyword evidence="4 5" id="KW-0472">Membrane</keyword>
<dbReference type="RefSeq" id="WP_420243780.1">
    <property type="nucleotide sequence ID" value="NZ_BOPV01000001.1"/>
</dbReference>
<dbReference type="InterPro" id="IPR059112">
    <property type="entry name" value="CysZ/EI24"/>
</dbReference>
<evidence type="ECO:0000256" key="5">
    <source>
        <dbReference type="SAM" id="Phobius"/>
    </source>
</evidence>
<feature type="transmembrane region" description="Helical" evidence="5">
    <location>
        <begin position="33"/>
        <end position="56"/>
    </location>
</feature>
<proteinExistence type="predicted"/>
<feature type="transmembrane region" description="Helical" evidence="5">
    <location>
        <begin position="188"/>
        <end position="207"/>
    </location>
</feature>
<keyword evidence="2 5" id="KW-0812">Transmembrane</keyword>
<feature type="transmembrane region" description="Helical" evidence="5">
    <location>
        <begin position="148"/>
        <end position="167"/>
    </location>
</feature>
<dbReference type="Proteomes" id="UP000681075">
    <property type="component" value="Unassembled WGS sequence"/>
</dbReference>
<dbReference type="EMBL" id="BOPV01000001">
    <property type="protein sequence ID" value="GIL40637.1"/>
    <property type="molecule type" value="Genomic_DNA"/>
</dbReference>